<dbReference type="InterPro" id="IPR013083">
    <property type="entry name" value="Znf_RING/FYVE/PHD"/>
</dbReference>
<dbReference type="SUPFAM" id="SSF57850">
    <property type="entry name" value="RING/U-box"/>
    <property type="match status" value="1"/>
</dbReference>
<organism evidence="4 5">
    <name type="scientific">Neocucurbitaria cava</name>
    <dbReference type="NCBI Taxonomy" id="798079"/>
    <lineage>
        <taxon>Eukaryota</taxon>
        <taxon>Fungi</taxon>
        <taxon>Dikarya</taxon>
        <taxon>Ascomycota</taxon>
        <taxon>Pezizomycotina</taxon>
        <taxon>Dothideomycetes</taxon>
        <taxon>Pleosporomycetidae</taxon>
        <taxon>Pleosporales</taxon>
        <taxon>Pleosporineae</taxon>
        <taxon>Cucurbitariaceae</taxon>
        <taxon>Neocucurbitaria</taxon>
    </lineage>
</organism>
<dbReference type="Gene3D" id="3.30.40.10">
    <property type="entry name" value="Zinc/RING finger domain, C3HC4 (zinc finger)"/>
    <property type="match status" value="1"/>
</dbReference>
<comment type="caution">
    <text evidence="4">The sequence shown here is derived from an EMBL/GenBank/DDBJ whole genome shotgun (WGS) entry which is preliminary data.</text>
</comment>
<feature type="repeat" description="ANK" evidence="1">
    <location>
        <begin position="139"/>
        <end position="171"/>
    </location>
</feature>
<dbReference type="AlphaFoldDB" id="A0A9W9CMI6"/>
<feature type="domain" description="RING-type" evidence="3">
    <location>
        <begin position="17"/>
        <end position="72"/>
    </location>
</feature>
<reference evidence="4" key="1">
    <citation type="submission" date="2022-10" db="EMBL/GenBank/DDBJ databases">
        <title>Tapping the CABI collections for fungal endophytes: first genome assemblies for Collariella, Neodidymelliopsis, Ascochyta clinopodiicola, Didymella pomorum, Didymosphaeria variabile, Neocosmospora piperis and Neocucurbitaria cava.</title>
        <authorList>
            <person name="Hill R."/>
        </authorList>
    </citation>
    <scope>NUCLEOTIDE SEQUENCE</scope>
    <source>
        <strain evidence="4">IMI 356814</strain>
    </source>
</reference>
<dbReference type="SMART" id="SM00184">
    <property type="entry name" value="RING"/>
    <property type="match status" value="1"/>
</dbReference>
<dbReference type="SMART" id="SM00248">
    <property type="entry name" value="ANK"/>
    <property type="match status" value="2"/>
</dbReference>
<dbReference type="Pfam" id="PF12796">
    <property type="entry name" value="Ank_2"/>
    <property type="match status" value="1"/>
</dbReference>
<dbReference type="SUPFAM" id="SSF48403">
    <property type="entry name" value="Ankyrin repeat"/>
    <property type="match status" value="1"/>
</dbReference>
<protein>
    <recommendedName>
        <fullName evidence="3">RING-type domain-containing protein</fullName>
    </recommendedName>
</protein>
<dbReference type="Proteomes" id="UP001140560">
    <property type="component" value="Unassembled WGS sequence"/>
</dbReference>
<dbReference type="EMBL" id="JAPEUY010000007">
    <property type="protein sequence ID" value="KAJ4371263.1"/>
    <property type="molecule type" value="Genomic_DNA"/>
</dbReference>
<evidence type="ECO:0000259" key="3">
    <source>
        <dbReference type="PROSITE" id="PS50089"/>
    </source>
</evidence>
<dbReference type="InterPro" id="IPR001841">
    <property type="entry name" value="Znf_RING"/>
</dbReference>
<dbReference type="InterPro" id="IPR036770">
    <property type="entry name" value="Ankyrin_rpt-contain_sf"/>
</dbReference>
<dbReference type="PROSITE" id="PS50089">
    <property type="entry name" value="ZF_RING_2"/>
    <property type="match status" value="1"/>
</dbReference>
<name>A0A9W9CMI6_9PLEO</name>
<keyword evidence="2" id="KW-0862">Zinc</keyword>
<evidence type="ECO:0000313" key="5">
    <source>
        <dbReference type="Proteomes" id="UP001140560"/>
    </source>
</evidence>
<keyword evidence="1" id="KW-0040">ANK repeat</keyword>
<dbReference type="GO" id="GO:0008270">
    <property type="term" value="F:zinc ion binding"/>
    <property type="evidence" value="ECO:0007669"/>
    <property type="project" value="UniProtKB-KW"/>
</dbReference>
<evidence type="ECO:0000313" key="4">
    <source>
        <dbReference type="EMBL" id="KAJ4371263.1"/>
    </source>
</evidence>
<dbReference type="Gene3D" id="1.25.40.20">
    <property type="entry name" value="Ankyrin repeat-containing domain"/>
    <property type="match status" value="1"/>
</dbReference>
<keyword evidence="5" id="KW-1185">Reference proteome</keyword>
<keyword evidence="2" id="KW-0863">Zinc-finger</keyword>
<evidence type="ECO:0000256" key="1">
    <source>
        <dbReference type="PROSITE-ProRule" id="PRU00023"/>
    </source>
</evidence>
<dbReference type="PROSITE" id="PS50088">
    <property type="entry name" value="ANK_REPEAT"/>
    <property type="match status" value="1"/>
</dbReference>
<evidence type="ECO:0000256" key="2">
    <source>
        <dbReference type="PROSITE-ProRule" id="PRU00175"/>
    </source>
</evidence>
<keyword evidence="2" id="KW-0479">Metal-binding</keyword>
<gene>
    <name evidence="4" type="ORF">N0V83_004480</name>
</gene>
<proteinExistence type="predicted"/>
<dbReference type="InterPro" id="IPR002110">
    <property type="entry name" value="Ankyrin_rpt"/>
</dbReference>
<accession>A0A9W9CMI6</accession>
<dbReference type="OrthoDB" id="46529at2759"/>
<sequence>MPVPPSTNPPTASDKDCAICHEPLLVPSSNDDKLSFIIDDVEFRCKHHFHWACILEYATSSNDARNRCALCRQSVLDSRGKFIVYVRNEGGVTGGINFGEEIDRHLYYKMDFSDAELLLKGEDSDANGKIDPDVCYDSDRMTTMHMVALNDDVEGIQLLLKYGANKDFKSEDGQTALDMAKEVNATNVIALLTAEGEEWKEVAGLTCGGQDDVPLLTYEVLTADSVDLDEPNRVGRHIIAWLLDEDEDTLEITVENAIIQ</sequence>